<dbReference type="InterPro" id="IPR029056">
    <property type="entry name" value="Ribokinase-like"/>
</dbReference>
<accession>A0ABP5ZR73</accession>
<evidence type="ECO:0000256" key="1">
    <source>
        <dbReference type="ARBA" id="ARBA00000151"/>
    </source>
</evidence>
<sequence length="300" mass="30648">MTRSGTPPVALTIAGSDSGGGAGIQADLATFAALGVHGATAITAVTVQDTTGVHQVHHVPVEVVLAQVHAVLTDLRPTAVKTGMLGESGIVRSLGALAADGLLPQLVVDPVLVSTSGHRLAGRGVVASLREHLLPHADVITPNTNEAAVLLGCHPPASLEEQSAQARALLELGCTAVVVTGGAFARSPGSHGGSNHVQRTDVVATARGVRVLAGHEIDTSNDHGTGCTFASAIAGSLATGRPLDAAVQAARSFVRQSLQRSASWQLGRGRGPVSHLGPRGRCERDEPDLHPRNTRTQQPT</sequence>
<dbReference type="CDD" id="cd01169">
    <property type="entry name" value="HMPP_kinase"/>
    <property type="match status" value="1"/>
</dbReference>
<evidence type="ECO:0000256" key="5">
    <source>
        <dbReference type="ARBA" id="ARBA00022977"/>
    </source>
</evidence>
<keyword evidence="8" id="KW-0418">Kinase</keyword>
<dbReference type="EMBL" id="BAAARE010000043">
    <property type="protein sequence ID" value="GAA2503129.1"/>
    <property type="molecule type" value="Genomic_DNA"/>
</dbReference>
<evidence type="ECO:0000256" key="6">
    <source>
        <dbReference type="SAM" id="MobiDB-lite"/>
    </source>
</evidence>
<keyword evidence="5" id="KW-0784">Thiamine biosynthesis</keyword>
<comment type="pathway">
    <text evidence="4">Cofactor biosynthesis; thiamine diphosphate biosynthesis; 4-amino-2-methyl-5-diphosphomethylpyrimidine from 5-amino-1-(5-phospho-D-ribosyl)imidazole: step 3/3.</text>
</comment>
<dbReference type="Gene3D" id="3.40.1190.20">
    <property type="match status" value="1"/>
</dbReference>
<feature type="compositionally biased region" description="Basic and acidic residues" evidence="6">
    <location>
        <begin position="280"/>
        <end position="291"/>
    </location>
</feature>
<comment type="caution">
    <text evidence="8">The sequence shown here is derived from an EMBL/GenBank/DDBJ whole genome shotgun (WGS) entry which is preliminary data.</text>
</comment>
<reference evidence="9" key="1">
    <citation type="journal article" date="2019" name="Int. J. Syst. Evol. Microbiol.">
        <title>The Global Catalogue of Microorganisms (GCM) 10K type strain sequencing project: providing services to taxonomists for standard genome sequencing and annotation.</title>
        <authorList>
            <consortium name="The Broad Institute Genomics Platform"/>
            <consortium name="The Broad Institute Genome Sequencing Center for Infectious Disease"/>
            <person name="Wu L."/>
            <person name="Ma J."/>
        </authorList>
    </citation>
    <scope>NUCLEOTIDE SEQUENCE [LARGE SCALE GENOMIC DNA]</scope>
    <source>
        <strain evidence="9">JCM 16259</strain>
    </source>
</reference>
<dbReference type="PANTHER" id="PTHR20858">
    <property type="entry name" value="PHOSPHOMETHYLPYRIMIDINE KINASE"/>
    <property type="match status" value="1"/>
</dbReference>
<evidence type="ECO:0000256" key="4">
    <source>
        <dbReference type="ARBA" id="ARBA00004769"/>
    </source>
</evidence>
<feature type="domain" description="Pyridoxamine kinase/Phosphomethylpyrimidine kinase" evidence="7">
    <location>
        <begin position="17"/>
        <end position="273"/>
    </location>
</feature>
<comment type="function">
    <text evidence="3">Catalyzes the phosphorylation of hydroxymethylpyrimidine phosphate (HMP-P) to HMP-PP, and of HMP to HMP-P.</text>
</comment>
<dbReference type="GO" id="GO:0016301">
    <property type="term" value="F:kinase activity"/>
    <property type="evidence" value="ECO:0007669"/>
    <property type="project" value="UniProtKB-KW"/>
</dbReference>
<evidence type="ECO:0000256" key="3">
    <source>
        <dbReference type="ARBA" id="ARBA00003848"/>
    </source>
</evidence>
<evidence type="ECO:0000313" key="8">
    <source>
        <dbReference type="EMBL" id="GAA2503129.1"/>
    </source>
</evidence>
<dbReference type="RefSeq" id="WP_344257493.1">
    <property type="nucleotide sequence ID" value="NZ_BAAARE010000043.1"/>
</dbReference>
<organism evidence="8 9">
    <name type="scientific">Terrabacter carboxydivorans</name>
    <dbReference type="NCBI Taxonomy" id="619730"/>
    <lineage>
        <taxon>Bacteria</taxon>
        <taxon>Bacillati</taxon>
        <taxon>Actinomycetota</taxon>
        <taxon>Actinomycetes</taxon>
        <taxon>Micrococcales</taxon>
        <taxon>Intrasporangiaceae</taxon>
        <taxon>Terrabacter</taxon>
    </lineage>
</organism>
<dbReference type="Proteomes" id="UP001500730">
    <property type="component" value="Unassembled WGS sequence"/>
</dbReference>
<gene>
    <name evidence="8" type="primary">thiD</name>
    <name evidence="8" type="ORF">GCM10009858_46490</name>
</gene>
<name>A0ABP5ZR73_9MICO</name>
<keyword evidence="9" id="KW-1185">Reference proteome</keyword>
<feature type="region of interest" description="Disordered" evidence="6">
    <location>
        <begin position="264"/>
        <end position="300"/>
    </location>
</feature>
<comment type="catalytic activity">
    <reaction evidence="1">
        <text>4-amino-5-hydroxymethyl-2-methylpyrimidine + ATP = 4-amino-2-methyl-5-(phosphooxymethyl)pyrimidine + ADP + H(+)</text>
        <dbReference type="Rhea" id="RHEA:23096"/>
        <dbReference type="ChEBI" id="CHEBI:15378"/>
        <dbReference type="ChEBI" id="CHEBI:16892"/>
        <dbReference type="ChEBI" id="CHEBI:30616"/>
        <dbReference type="ChEBI" id="CHEBI:58354"/>
        <dbReference type="ChEBI" id="CHEBI:456216"/>
        <dbReference type="EC" id="2.7.1.49"/>
    </reaction>
</comment>
<evidence type="ECO:0000313" key="9">
    <source>
        <dbReference type="Proteomes" id="UP001500730"/>
    </source>
</evidence>
<dbReference type="InterPro" id="IPR013749">
    <property type="entry name" value="PM/HMP-P_kinase-1"/>
</dbReference>
<evidence type="ECO:0000259" key="7">
    <source>
        <dbReference type="Pfam" id="PF08543"/>
    </source>
</evidence>
<dbReference type="PANTHER" id="PTHR20858:SF17">
    <property type="entry name" value="HYDROXYMETHYLPYRIMIDINE_PHOSPHOMETHYLPYRIMIDINE KINASE THI20-RELATED"/>
    <property type="match status" value="1"/>
</dbReference>
<dbReference type="Pfam" id="PF08543">
    <property type="entry name" value="Phos_pyr_kin"/>
    <property type="match status" value="1"/>
</dbReference>
<protein>
    <submittedName>
        <fullName evidence="8">Bifunctional hydroxymethylpyrimidine kinase/phosphomethylpyrimidine kinase</fullName>
    </submittedName>
</protein>
<dbReference type="SUPFAM" id="SSF53613">
    <property type="entry name" value="Ribokinase-like"/>
    <property type="match status" value="1"/>
</dbReference>
<proteinExistence type="predicted"/>
<dbReference type="InterPro" id="IPR004399">
    <property type="entry name" value="HMP/HMP-P_kinase_dom"/>
</dbReference>
<comment type="catalytic activity">
    <reaction evidence="2">
        <text>4-amino-2-methyl-5-(phosphooxymethyl)pyrimidine + ATP = 4-amino-2-methyl-5-(diphosphooxymethyl)pyrimidine + ADP</text>
        <dbReference type="Rhea" id="RHEA:19893"/>
        <dbReference type="ChEBI" id="CHEBI:30616"/>
        <dbReference type="ChEBI" id="CHEBI:57841"/>
        <dbReference type="ChEBI" id="CHEBI:58354"/>
        <dbReference type="ChEBI" id="CHEBI:456216"/>
        <dbReference type="EC" id="2.7.4.7"/>
    </reaction>
</comment>
<evidence type="ECO:0000256" key="2">
    <source>
        <dbReference type="ARBA" id="ARBA00000565"/>
    </source>
</evidence>
<keyword evidence="8" id="KW-0808">Transferase</keyword>
<dbReference type="NCBIfam" id="TIGR00097">
    <property type="entry name" value="HMP-P_kinase"/>
    <property type="match status" value="1"/>
</dbReference>